<organism evidence="2 3">
    <name type="scientific">Dissulfuribacter thermophilus</name>
    <dbReference type="NCBI Taxonomy" id="1156395"/>
    <lineage>
        <taxon>Bacteria</taxon>
        <taxon>Pseudomonadati</taxon>
        <taxon>Thermodesulfobacteriota</taxon>
        <taxon>Dissulfuribacteria</taxon>
        <taxon>Dissulfuribacterales</taxon>
        <taxon>Dissulfuribacteraceae</taxon>
        <taxon>Dissulfuribacter</taxon>
    </lineage>
</organism>
<evidence type="ECO:0000313" key="3">
    <source>
        <dbReference type="Proteomes" id="UP000093080"/>
    </source>
</evidence>
<keyword evidence="3" id="KW-1185">Reference proteome</keyword>
<dbReference type="Proteomes" id="UP000093080">
    <property type="component" value="Unassembled WGS sequence"/>
</dbReference>
<gene>
    <name evidence="2" type="ORF">DBT_1871</name>
</gene>
<proteinExistence type="predicted"/>
<sequence length="54" mass="6132">MAKADTIACRPAGKPGKPYSKFHPVAHRQWHQQFMLLPSTFFLLPVTLYGVNFS</sequence>
<feature type="transmembrane region" description="Helical" evidence="1">
    <location>
        <begin position="34"/>
        <end position="51"/>
    </location>
</feature>
<dbReference type="AlphaFoldDB" id="A0A1B9F4Y8"/>
<comment type="caution">
    <text evidence="2">The sequence shown here is derived from an EMBL/GenBank/DDBJ whole genome shotgun (WGS) entry which is preliminary data.</text>
</comment>
<evidence type="ECO:0000256" key="1">
    <source>
        <dbReference type="SAM" id="Phobius"/>
    </source>
</evidence>
<dbReference type="STRING" id="1156395.DBT_1871"/>
<evidence type="ECO:0000313" key="2">
    <source>
        <dbReference type="EMBL" id="OCC14811.1"/>
    </source>
</evidence>
<protein>
    <submittedName>
        <fullName evidence="2">Uncharacterized protein</fullName>
    </submittedName>
</protein>
<keyword evidence="1" id="KW-0472">Membrane</keyword>
<name>A0A1B9F4Y8_9BACT</name>
<keyword evidence="1" id="KW-1133">Transmembrane helix</keyword>
<dbReference type="EMBL" id="MAGO01000009">
    <property type="protein sequence ID" value="OCC14811.1"/>
    <property type="molecule type" value="Genomic_DNA"/>
</dbReference>
<reference evidence="2 3" key="1">
    <citation type="submission" date="2016-06" db="EMBL/GenBank/DDBJ databases">
        <title>Respiratory ammonification of nitrate coupled to the oxidation of elemental sulfur in deep-sea autotrophic thermophilic bacteria.</title>
        <authorList>
            <person name="Slobodkina G.B."/>
            <person name="Mardanov A.V."/>
            <person name="Ravin N.V."/>
            <person name="Frolova A.A."/>
            <person name="Viryasiv M.B."/>
            <person name="Chernyh N.A."/>
            <person name="Bonch-Osmolovskaya E.A."/>
            <person name="Slobodkin A.I."/>
        </authorList>
    </citation>
    <scope>NUCLEOTIDE SEQUENCE [LARGE SCALE GENOMIC DNA]</scope>
    <source>
        <strain evidence="2 3">S69</strain>
    </source>
</reference>
<keyword evidence="1" id="KW-0812">Transmembrane</keyword>
<accession>A0A1B9F4Y8</accession>